<evidence type="ECO:0000259" key="1">
    <source>
        <dbReference type="PROSITE" id="PS51202"/>
    </source>
</evidence>
<gene>
    <name evidence="2" type="ORF">G7043_36005</name>
</gene>
<name>A0A7C9VUP2_9PSEU</name>
<dbReference type="Gene3D" id="3.30.70.1450">
    <property type="entry name" value="Regulator of K+ conductance, C-terminal domain"/>
    <property type="match status" value="1"/>
</dbReference>
<dbReference type="Proteomes" id="UP000481360">
    <property type="component" value="Unassembled WGS sequence"/>
</dbReference>
<keyword evidence="3" id="KW-1185">Reference proteome</keyword>
<dbReference type="PANTHER" id="PTHR30445">
    <property type="entry name" value="K(+)_H(+) ANTIPORTER SUBUNIT KHTT"/>
    <property type="match status" value="1"/>
</dbReference>
<proteinExistence type="predicted"/>
<dbReference type="InterPro" id="IPR058776">
    <property type="entry name" value="KhtT-like_N"/>
</dbReference>
<dbReference type="AlphaFoldDB" id="A0A7C9VUP2"/>
<organism evidence="2 3">
    <name type="scientific">Lentzea alba</name>
    <dbReference type="NCBI Taxonomy" id="2714351"/>
    <lineage>
        <taxon>Bacteria</taxon>
        <taxon>Bacillati</taxon>
        <taxon>Actinomycetota</taxon>
        <taxon>Actinomycetes</taxon>
        <taxon>Pseudonocardiales</taxon>
        <taxon>Pseudonocardiaceae</taxon>
        <taxon>Lentzea</taxon>
    </lineage>
</organism>
<dbReference type="RefSeq" id="WP_166053138.1">
    <property type="nucleotide sequence ID" value="NZ_JAAMPJ010000012.1"/>
</dbReference>
<feature type="domain" description="RCK C-terminal" evidence="1">
    <location>
        <begin position="73"/>
        <end position="159"/>
    </location>
</feature>
<dbReference type="GO" id="GO:0008324">
    <property type="term" value="F:monoatomic cation transmembrane transporter activity"/>
    <property type="evidence" value="ECO:0007669"/>
    <property type="project" value="InterPro"/>
</dbReference>
<reference evidence="2 3" key="1">
    <citation type="submission" date="2020-03" db="EMBL/GenBank/DDBJ databases">
        <title>Isolation and identification of active actinomycetes.</title>
        <authorList>
            <person name="Sun X."/>
        </authorList>
    </citation>
    <scope>NUCLEOTIDE SEQUENCE [LARGE SCALE GENOMIC DNA]</scope>
    <source>
        <strain evidence="2 3">NEAU-D13</strain>
    </source>
</reference>
<dbReference type="PROSITE" id="PS51202">
    <property type="entry name" value="RCK_C"/>
    <property type="match status" value="1"/>
</dbReference>
<dbReference type="SUPFAM" id="SSF116726">
    <property type="entry name" value="TrkA C-terminal domain-like"/>
    <property type="match status" value="1"/>
</dbReference>
<evidence type="ECO:0000313" key="3">
    <source>
        <dbReference type="Proteomes" id="UP000481360"/>
    </source>
</evidence>
<dbReference type="PANTHER" id="PTHR30445:SF8">
    <property type="entry name" value="K(+)_H(+) ANTIPORTER SUBUNIT KHTT"/>
    <property type="match status" value="1"/>
</dbReference>
<dbReference type="Pfam" id="PF25991">
    <property type="entry name" value="KhtT_N"/>
    <property type="match status" value="1"/>
</dbReference>
<dbReference type="InterPro" id="IPR006037">
    <property type="entry name" value="RCK_C"/>
</dbReference>
<dbReference type="EMBL" id="JAAMPJ010000012">
    <property type="protein sequence ID" value="NGY64333.1"/>
    <property type="molecule type" value="Genomic_DNA"/>
</dbReference>
<dbReference type="InterPro" id="IPR026278">
    <property type="entry name" value="KhtT"/>
</dbReference>
<dbReference type="PIRSF" id="PIRSF005028">
    <property type="entry name" value="KhtT"/>
    <property type="match status" value="1"/>
</dbReference>
<dbReference type="Pfam" id="PF02080">
    <property type="entry name" value="TrkA_C"/>
    <property type="match status" value="1"/>
</dbReference>
<comment type="caution">
    <text evidence="2">The sequence shown here is derived from an EMBL/GenBank/DDBJ whole genome shotgun (WGS) entry which is preliminary data.</text>
</comment>
<accession>A0A7C9VUP2</accession>
<dbReference type="InterPro" id="IPR036721">
    <property type="entry name" value="RCK_C_sf"/>
</dbReference>
<dbReference type="GO" id="GO:0006813">
    <property type="term" value="P:potassium ion transport"/>
    <property type="evidence" value="ECO:0007669"/>
    <property type="project" value="InterPro"/>
</dbReference>
<protein>
    <submittedName>
        <fullName evidence="2">Cation:proton antiporter regulatory subunit</fullName>
    </submittedName>
</protein>
<evidence type="ECO:0000313" key="2">
    <source>
        <dbReference type="EMBL" id="NGY64333.1"/>
    </source>
</evidence>
<sequence length="159" mass="16924">MDVNEVLLPGVGLRYEFTNADRDHIAIVARREGTFEVSRYASDDPDEAQPLFRLTADEADTVAEILGAPRIAERFADLTKEVPGLSAGQIAVPAASSHAGKPLGHTRARTRTGASIVAIVRGDHVIASPTPDEVLRPGDVLVVIGTHDGINGVRQIIES</sequence>
<dbReference type="InterPro" id="IPR050144">
    <property type="entry name" value="AAE_transporter"/>
</dbReference>